<dbReference type="Proteomes" id="UP000428260">
    <property type="component" value="Chromosome"/>
</dbReference>
<reference evidence="2 3" key="1">
    <citation type="submission" date="2019-11" db="EMBL/GenBank/DDBJ databases">
        <authorList>
            <person name="Zheng R.K."/>
            <person name="Sun C.M."/>
        </authorList>
    </citation>
    <scope>NUCLEOTIDE SEQUENCE [LARGE SCALE GENOMIC DNA]</scope>
    <source>
        <strain evidence="2 3">WC007</strain>
    </source>
</reference>
<proteinExistence type="predicted"/>
<dbReference type="EMBL" id="CP046401">
    <property type="protein sequence ID" value="QGY42504.1"/>
    <property type="molecule type" value="Genomic_DNA"/>
</dbReference>
<feature type="chain" id="PRO_5026238261" description="Outer membrane protein beta-barrel domain-containing protein" evidence="1">
    <location>
        <begin position="21"/>
        <end position="172"/>
    </location>
</feature>
<dbReference type="AlphaFoldDB" id="A0A6I6JXS4"/>
<keyword evidence="3" id="KW-1185">Reference proteome</keyword>
<evidence type="ECO:0008006" key="4">
    <source>
        <dbReference type="Google" id="ProtNLM"/>
    </source>
</evidence>
<dbReference type="RefSeq" id="WP_158862706.1">
    <property type="nucleotide sequence ID" value="NZ_CP046401.1"/>
</dbReference>
<evidence type="ECO:0000313" key="3">
    <source>
        <dbReference type="Proteomes" id="UP000428260"/>
    </source>
</evidence>
<name>A0A6I6JXS4_9BACT</name>
<gene>
    <name evidence="2" type="ORF">GM418_02195</name>
</gene>
<evidence type="ECO:0000256" key="1">
    <source>
        <dbReference type="SAM" id="SignalP"/>
    </source>
</evidence>
<evidence type="ECO:0000313" key="2">
    <source>
        <dbReference type="EMBL" id="QGY42504.1"/>
    </source>
</evidence>
<feature type="signal peptide" evidence="1">
    <location>
        <begin position="1"/>
        <end position="20"/>
    </location>
</feature>
<accession>A0A6I6JXS4</accession>
<sequence>MKKIIFYAALLSLWTFGIKAQNNNQVSLQFSFNQFEVGYQHKIFSPNLWGEIFVGAGNQDVNTRFDDFLTGLKVGYNVFSHKRDKLDVHSIWGIYIPKNKLYTAITPMVGTGTQYARSIGKTGKHNLFISANFRYGKRDYKQKYSSETITVSKTGSFEVSRLVFSLGYSFKF</sequence>
<organism evidence="2 3">
    <name type="scientific">Maribellus comscasis</name>
    <dbReference type="NCBI Taxonomy" id="2681766"/>
    <lineage>
        <taxon>Bacteria</taxon>
        <taxon>Pseudomonadati</taxon>
        <taxon>Bacteroidota</taxon>
        <taxon>Bacteroidia</taxon>
        <taxon>Marinilabiliales</taxon>
        <taxon>Prolixibacteraceae</taxon>
        <taxon>Maribellus</taxon>
    </lineage>
</organism>
<protein>
    <recommendedName>
        <fullName evidence="4">Outer membrane protein beta-barrel domain-containing protein</fullName>
    </recommendedName>
</protein>
<keyword evidence="1" id="KW-0732">Signal</keyword>
<dbReference type="KEGG" id="mcos:GM418_02195"/>